<evidence type="ECO:0000313" key="2">
    <source>
        <dbReference type="Proteomes" id="UP000255103"/>
    </source>
</evidence>
<proteinExistence type="predicted"/>
<gene>
    <name evidence="1" type="ORF">NCTC12219_01667</name>
</gene>
<dbReference type="Proteomes" id="UP000255103">
    <property type="component" value="Unassembled WGS sequence"/>
</dbReference>
<dbReference type="EMBL" id="UGHX01000001">
    <property type="protein sequence ID" value="STP11768.1"/>
    <property type="molecule type" value="Genomic_DNA"/>
</dbReference>
<name>A0A377JUZ9_9HELI</name>
<protein>
    <recommendedName>
        <fullName evidence="3">Lipoprotein</fullName>
    </recommendedName>
</protein>
<reference evidence="1 2" key="1">
    <citation type="submission" date="2018-06" db="EMBL/GenBank/DDBJ databases">
        <authorList>
            <consortium name="Pathogen Informatics"/>
            <person name="Doyle S."/>
        </authorList>
    </citation>
    <scope>NUCLEOTIDE SEQUENCE [LARGE SCALE GENOMIC DNA]</scope>
    <source>
        <strain evidence="1 2">NCTC12219</strain>
    </source>
</reference>
<dbReference type="PROSITE" id="PS51257">
    <property type="entry name" value="PROKAR_LIPOPROTEIN"/>
    <property type="match status" value="1"/>
</dbReference>
<evidence type="ECO:0000313" key="1">
    <source>
        <dbReference type="EMBL" id="STP11768.1"/>
    </source>
</evidence>
<evidence type="ECO:0008006" key="3">
    <source>
        <dbReference type="Google" id="ProtNLM"/>
    </source>
</evidence>
<dbReference type="RefSeq" id="WP_115722271.1">
    <property type="nucleotide sequence ID" value="NZ_UGHX01000001.1"/>
</dbReference>
<organism evidence="1 2">
    <name type="scientific">Helicobacter cinaedi</name>
    <dbReference type="NCBI Taxonomy" id="213"/>
    <lineage>
        <taxon>Bacteria</taxon>
        <taxon>Pseudomonadati</taxon>
        <taxon>Campylobacterota</taxon>
        <taxon>Epsilonproteobacteria</taxon>
        <taxon>Campylobacterales</taxon>
        <taxon>Helicobacteraceae</taxon>
        <taxon>Helicobacter</taxon>
    </lineage>
</organism>
<accession>A0A377JUZ9</accession>
<dbReference type="AlphaFoldDB" id="A0A377JUZ9"/>
<sequence>MKFYIITISTAMLLSGCMTQNTLKKRTASVIGCHPQDITIENRSTAFSGGEYYTAICNEQSYSCTAHEDFPTQTQCAPVR</sequence>